<dbReference type="RefSeq" id="WP_152662273.1">
    <property type="nucleotide sequence ID" value="NZ_CP036422.1"/>
</dbReference>
<reference evidence="2 3" key="1">
    <citation type="submission" date="2019-02" db="EMBL/GenBank/DDBJ databases">
        <authorList>
            <person name="Li S.-H."/>
        </authorList>
    </citation>
    <scope>NUCLEOTIDE SEQUENCE [LARGE SCALE GENOMIC DNA]</scope>
    <source>
        <strain evidence="2 3">IMCC14385</strain>
    </source>
</reference>
<dbReference type="Pfam" id="PF00873">
    <property type="entry name" value="ACR_tran"/>
    <property type="match status" value="1"/>
</dbReference>
<dbReference type="EMBL" id="CP036422">
    <property type="protein sequence ID" value="QFU76168.1"/>
    <property type="molecule type" value="Genomic_DNA"/>
</dbReference>
<dbReference type="Proteomes" id="UP000326287">
    <property type="component" value="Chromosome"/>
</dbReference>
<organism evidence="2 3">
    <name type="scientific">Halioglobus maricola</name>
    <dbReference type="NCBI Taxonomy" id="2601894"/>
    <lineage>
        <taxon>Bacteria</taxon>
        <taxon>Pseudomonadati</taxon>
        <taxon>Pseudomonadota</taxon>
        <taxon>Gammaproteobacteria</taxon>
        <taxon>Cellvibrionales</taxon>
        <taxon>Halieaceae</taxon>
        <taxon>Halioglobus</taxon>
    </lineage>
</organism>
<dbReference type="PANTHER" id="PTHR32063:SF18">
    <property type="entry name" value="CATION EFFLUX SYSTEM PROTEIN"/>
    <property type="match status" value="1"/>
</dbReference>
<evidence type="ECO:0000256" key="1">
    <source>
        <dbReference type="SAM" id="Phobius"/>
    </source>
</evidence>
<keyword evidence="1" id="KW-1133">Transmembrane helix</keyword>
<accession>A0A5P9NML5</accession>
<feature type="transmembrane region" description="Helical" evidence="1">
    <location>
        <begin position="529"/>
        <end position="549"/>
    </location>
</feature>
<feature type="transmembrane region" description="Helical" evidence="1">
    <location>
        <begin position="386"/>
        <end position="408"/>
    </location>
</feature>
<keyword evidence="3" id="KW-1185">Reference proteome</keyword>
<feature type="transmembrane region" description="Helical" evidence="1">
    <location>
        <begin position="335"/>
        <end position="355"/>
    </location>
</feature>
<feature type="transmembrane region" description="Helical" evidence="1">
    <location>
        <begin position="362"/>
        <end position="380"/>
    </location>
</feature>
<dbReference type="Gene3D" id="3.30.70.1320">
    <property type="entry name" value="Multidrug efflux transporter AcrB pore domain like"/>
    <property type="match status" value="1"/>
</dbReference>
<evidence type="ECO:0000313" key="2">
    <source>
        <dbReference type="EMBL" id="QFU76168.1"/>
    </source>
</evidence>
<dbReference type="GO" id="GO:0042910">
    <property type="term" value="F:xenobiotic transmembrane transporter activity"/>
    <property type="evidence" value="ECO:0007669"/>
    <property type="project" value="TreeGrafter"/>
</dbReference>
<dbReference type="Gene3D" id="3.30.70.1440">
    <property type="entry name" value="Multidrug efflux transporter AcrB pore domain"/>
    <property type="match status" value="1"/>
</dbReference>
<feature type="transmembrane region" description="Helical" evidence="1">
    <location>
        <begin position="893"/>
        <end position="913"/>
    </location>
</feature>
<keyword evidence="1" id="KW-0472">Membrane</keyword>
<feature type="transmembrane region" description="Helical" evidence="1">
    <location>
        <begin position="466"/>
        <end position="493"/>
    </location>
</feature>
<dbReference type="PANTHER" id="PTHR32063">
    <property type="match status" value="1"/>
</dbReference>
<feature type="transmembrane region" description="Helical" evidence="1">
    <location>
        <begin position="867"/>
        <end position="886"/>
    </location>
</feature>
<dbReference type="AlphaFoldDB" id="A0A5P9NML5"/>
<dbReference type="InterPro" id="IPR001036">
    <property type="entry name" value="Acrflvin-R"/>
</dbReference>
<evidence type="ECO:0000313" key="3">
    <source>
        <dbReference type="Proteomes" id="UP000326287"/>
    </source>
</evidence>
<dbReference type="InterPro" id="IPR027463">
    <property type="entry name" value="AcrB_DN_DC_subdom"/>
</dbReference>
<feature type="transmembrane region" description="Helical" evidence="1">
    <location>
        <begin position="919"/>
        <end position="943"/>
    </location>
</feature>
<proteinExistence type="predicted"/>
<dbReference type="Gene3D" id="3.30.70.1430">
    <property type="entry name" value="Multidrug efflux transporter AcrB pore domain"/>
    <property type="match status" value="2"/>
</dbReference>
<feature type="transmembrane region" description="Helical" evidence="1">
    <location>
        <begin position="996"/>
        <end position="1020"/>
    </location>
</feature>
<dbReference type="Gene3D" id="1.20.1640.10">
    <property type="entry name" value="Multidrug efflux transporter AcrB transmembrane domain"/>
    <property type="match status" value="2"/>
</dbReference>
<dbReference type="Gene3D" id="3.30.2090.10">
    <property type="entry name" value="Multidrug efflux transporter AcrB TolC docking domain, DN and DC subdomains"/>
    <property type="match status" value="2"/>
</dbReference>
<protein>
    <submittedName>
        <fullName evidence="2">Efflux RND transporter permease subunit</fullName>
    </submittedName>
</protein>
<feature type="transmembrane region" description="Helical" evidence="1">
    <location>
        <begin position="964"/>
        <end position="984"/>
    </location>
</feature>
<dbReference type="SUPFAM" id="SSF82714">
    <property type="entry name" value="Multidrug efflux transporter AcrB TolC docking domain, DN and DC subdomains"/>
    <property type="match status" value="2"/>
</dbReference>
<gene>
    <name evidence="2" type="ORF">EY643_11120</name>
</gene>
<sequence length="1041" mass="112494">MLAQYIYKHSRYFALLIICVFALGVNSFSNIPRQEEPTLTNFGGSVIAFYPGATPDRVEALVTKPIEDEIRKIPELDKLMTTSSSGVASMQVRLIDSLPDHELERVWSEVRDALADAYPQFPPGAQMPFLDTDRFQSFTAIVALSGRDGADIPLSLLGRMAEDLADQARNLEGTELAVVFGEPAEEIRVEVDESALVARGLSLAQVSAALHAADAKFSSGRATGAGTDMLIELAGDFDSLARIREVIVNTSSSGSVTRISDLARVYKDAVTPTPTKALIQGKPGILVGIAMKDGGQVDRWAEGFRTFLQQYNAEAPASVLVELTFDQSTYAKSRLVGVTQNLAIGISLVLLVLLFTLGWRAAVVVAIILPLCGMISMVVMERTGMALHQMTICGLIVALGLLVDGSIVMTDEIRKRLLEEQTPYDAIAGAVSRLRIPLLSSALTTILAFMPMALMPGPGGDFIGVIAQSVIIMLVTSTALALIVTPVLAAWLLPRTREDSRHWYSGGMDGGKMSAALASAMDWSLRHPVAAVTLALSLPLTGFLSFPTLTAQFFPGTDRDQMYIRVKMADGRSIDDSLALVERLDKRLRDDPLIRRVDWTLGESAPAFYYNLYRTKDGIPSWAEALIMTRDENQTDDLIRSLQLELDRDFPQARIIVNGIYQGPPVNAPIELEIHGPNLAVLQQLGEVYRRRLDEMPNIIHTSTDLIGGAPKVVFHLDEERLRLANLQLADAASALNDALLGRVGGEVLEGTERLPVRVRLSESEWSTPDRIADIRLPVPAISGSLTGVPLNALGAPTLEPAQSPISRLNGVRINTVQGYITRGVLPEEVFKVFQKDLAENPIPLPPGYKLVFGGDTDERAKVVDKIMAPMGLIVSALIATIVLTFNSWRLTGIAILVCVCSMGLSLLSLALFQYPFGVMSLVGVIGSIGVSINAAIIIMTALQANSAAIAGGTLAIREVVMDSSRHIVSTTVTTFGGFLPLILEGSQFWPPFAMAIAGGVLLSTIISFFLVPPLFLLTVRSQHNFGFGRLEVTGTEEATS</sequence>
<dbReference type="SUPFAM" id="SSF82866">
    <property type="entry name" value="Multidrug efflux transporter AcrB transmembrane domain"/>
    <property type="match status" value="2"/>
</dbReference>
<keyword evidence="1" id="KW-0812">Transmembrane</keyword>
<dbReference type="PRINTS" id="PR00702">
    <property type="entry name" value="ACRIFLAVINRP"/>
</dbReference>
<name>A0A5P9NML5_9GAMM</name>
<feature type="transmembrane region" description="Helical" evidence="1">
    <location>
        <begin position="436"/>
        <end position="454"/>
    </location>
</feature>
<dbReference type="OrthoDB" id="9757940at2"/>
<dbReference type="SUPFAM" id="SSF82693">
    <property type="entry name" value="Multidrug efflux transporter AcrB pore domain, PN1, PN2, PC1 and PC2 subdomains"/>
    <property type="match status" value="2"/>
</dbReference>
<dbReference type="KEGG" id="halc:EY643_11120"/>
<dbReference type="GO" id="GO:0005886">
    <property type="term" value="C:plasma membrane"/>
    <property type="evidence" value="ECO:0007669"/>
    <property type="project" value="TreeGrafter"/>
</dbReference>